<sequence length="161" mass="17942">MTQSHKGLAQLCFLPTWFQGHFLPTSSPHSNPPTSNLSLVGTPAPEDTHPAPHPCCPRTAFWHVRIRDWDRGLEAECIVQQRGAGGDCVVLSTEFEECEDGPIKSGVGLQGRVEFETTCVKVEEDAVQHMKRFFKQLTPTTTAVVCLGEMQIDDLEFRSFE</sequence>
<evidence type="ECO:0000256" key="1">
    <source>
        <dbReference type="SAM" id="MobiDB-lite"/>
    </source>
</evidence>
<proteinExistence type="predicted"/>
<evidence type="ECO:0000313" key="3">
    <source>
        <dbReference type="Proteomes" id="UP000318582"/>
    </source>
</evidence>
<organism evidence="2 3">
    <name type="scientific">Powellomyces hirtus</name>
    <dbReference type="NCBI Taxonomy" id="109895"/>
    <lineage>
        <taxon>Eukaryota</taxon>
        <taxon>Fungi</taxon>
        <taxon>Fungi incertae sedis</taxon>
        <taxon>Chytridiomycota</taxon>
        <taxon>Chytridiomycota incertae sedis</taxon>
        <taxon>Chytridiomycetes</taxon>
        <taxon>Spizellomycetales</taxon>
        <taxon>Powellomycetaceae</taxon>
        <taxon>Powellomyces</taxon>
    </lineage>
</organism>
<protein>
    <submittedName>
        <fullName evidence="2">Uncharacterized protein</fullName>
    </submittedName>
</protein>
<feature type="region of interest" description="Disordered" evidence="1">
    <location>
        <begin position="25"/>
        <end position="50"/>
    </location>
</feature>
<name>A0A507E6B7_9FUNG</name>
<comment type="caution">
    <text evidence="2">The sequence shown here is derived from an EMBL/GenBank/DDBJ whole genome shotgun (WGS) entry which is preliminary data.</text>
</comment>
<accession>A0A507E6B7</accession>
<keyword evidence="3" id="KW-1185">Reference proteome</keyword>
<dbReference type="AlphaFoldDB" id="A0A507E6B7"/>
<dbReference type="EMBL" id="QEAQ01000034">
    <property type="protein sequence ID" value="TPX58620.1"/>
    <property type="molecule type" value="Genomic_DNA"/>
</dbReference>
<gene>
    <name evidence="2" type="ORF">PhCBS80983_g03007</name>
</gene>
<dbReference type="Proteomes" id="UP000318582">
    <property type="component" value="Unassembled WGS sequence"/>
</dbReference>
<feature type="compositionally biased region" description="Low complexity" evidence="1">
    <location>
        <begin position="25"/>
        <end position="39"/>
    </location>
</feature>
<evidence type="ECO:0000313" key="2">
    <source>
        <dbReference type="EMBL" id="TPX58620.1"/>
    </source>
</evidence>
<reference evidence="2 3" key="1">
    <citation type="journal article" date="2019" name="Sci. Rep.">
        <title>Comparative genomics of chytrid fungi reveal insights into the obligate biotrophic and pathogenic lifestyle of Synchytrium endobioticum.</title>
        <authorList>
            <person name="van de Vossenberg B.T.L.H."/>
            <person name="Warris S."/>
            <person name="Nguyen H.D.T."/>
            <person name="van Gent-Pelzer M.P.E."/>
            <person name="Joly D.L."/>
            <person name="van de Geest H.C."/>
            <person name="Bonants P.J.M."/>
            <person name="Smith D.S."/>
            <person name="Levesque C.A."/>
            <person name="van der Lee T.A.J."/>
        </authorList>
    </citation>
    <scope>NUCLEOTIDE SEQUENCE [LARGE SCALE GENOMIC DNA]</scope>
    <source>
        <strain evidence="2 3">CBS 809.83</strain>
    </source>
</reference>